<organism evidence="1 2">
    <name type="scientific">Caerostris darwini</name>
    <dbReference type="NCBI Taxonomy" id="1538125"/>
    <lineage>
        <taxon>Eukaryota</taxon>
        <taxon>Metazoa</taxon>
        <taxon>Ecdysozoa</taxon>
        <taxon>Arthropoda</taxon>
        <taxon>Chelicerata</taxon>
        <taxon>Arachnida</taxon>
        <taxon>Araneae</taxon>
        <taxon>Araneomorphae</taxon>
        <taxon>Entelegynae</taxon>
        <taxon>Araneoidea</taxon>
        <taxon>Araneidae</taxon>
        <taxon>Caerostris</taxon>
    </lineage>
</organism>
<dbReference type="EMBL" id="BPLQ01014940">
    <property type="protein sequence ID" value="GIY84634.1"/>
    <property type="molecule type" value="Genomic_DNA"/>
</dbReference>
<dbReference type="AlphaFoldDB" id="A0AAV4WSJ7"/>
<protein>
    <submittedName>
        <fullName evidence="1">Uncharacterized protein</fullName>
    </submittedName>
</protein>
<evidence type="ECO:0000313" key="1">
    <source>
        <dbReference type="EMBL" id="GIY84634.1"/>
    </source>
</evidence>
<name>A0AAV4WSJ7_9ARAC</name>
<comment type="caution">
    <text evidence="1">The sequence shown here is derived from an EMBL/GenBank/DDBJ whole genome shotgun (WGS) entry which is preliminary data.</text>
</comment>
<reference evidence="1 2" key="1">
    <citation type="submission" date="2021-06" db="EMBL/GenBank/DDBJ databases">
        <title>Caerostris darwini draft genome.</title>
        <authorList>
            <person name="Kono N."/>
            <person name="Arakawa K."/>
        </authorList>
    </citation>
    <scope>NUCLEOTIDE SEQUENCE [LARGE SCALE GENOMIC DNA]</scope>
</reference>
<evidence type="ECO:0000313" key="2">
    <source>
        <dbReference type="Proteomes" id="UP001054837"/>
    </source>
</evidence>
<gene>
    <name evidence="1" type="ORF">CDAR_209541</name>
</gene>
<keyword evidence="2" id="KW-1185">Reference proteome</keyword>
<accession>A0AAV4WSJ7</accession>
<proteinExistence type="predicted"/>
<sequence length="122" mass="13821">MGSKFVSQSIKKLKCSRTKVPKTCQVVELSSDVLPTVDIETKNIPFDDNIDSCVEVPRQIVLSQRAQRLKKTMIANSERKLQQRMKTDELVFRSLSTCIAAKRLGLQAKLAVPQPYPKNYLI</sequence>
<dbReference type="Proteomes" id="UP001054837">
    <property type="component" value="Unassembled WGS sequence"/>
</dbReference>